<gene>
    <name evidence="1" type="ORF">LCGC14_1475520</name>
</gene>
<evidence type="ECO:0008006" key="2">
    <source>
        <dbReference type="Google" id="ProtNLM"/>
    </source>
</evidence>
<feature type="non-terminal residue" evidence="1">
    <location>
        <position position="31"/>
    </location>
</feature>
<dbReference type="InterPro" id="IPR036812">
    <property type="entry name" value="NAD(P)_OxRdtase_dom_sf"/>
</dbReference>
<reference evidence="1" key="1">
    <citation type="journal article" date="2015" name="Nature">
        <title>Complex archaea that bridge the gap between prokaryotes and eukaryotes.</title>
        <authorList>
            <person name="Spang A."/>
            <person name="Saw J.H."/>
            <person name="Jorgensen S.L."/>
            <person name="Zaremba-Niedzwiedzka K."/>
            <person name="Martijn J."/>
            <person name="Lind A.E."/>
            <person name="van Eijk R."/>
            <person name="Schleper C."/>
            <person name="Guy L."/>
            <person name="Ettema T.J."/>
        </authorList>
    </citation>
    <scope>NUCLEOTIDE SEQUENCE</scope>
</reference>
<proteinExistence type="predicted"/>
<organism evidence="1">
    <name type="scientific">marine sediment metagenome</name>
    <dbReference type="NCBI Taxonomy" id="412755"/>
    <lineage>
        <taxon>unclassified sequences</taxon>
        <taxon>metagenomes</taxon>
        <taxon>ecological metagenomes</taxon>
    </lineage>
</organism>
<evidence type="ECO:0000313" key="1">
    <source>
        <dbReference type="EMBL" id="KKM66999.1"/>
    </source>
</evidence>
<comment type="caution">
    <text evidence="1">The sequence shown here is derived from an EMBL/GenBank/DDBJ whole genome shotgun (WGS) entry which is preliminary data.</text>
</comment>
<dbReference type="AlphaFoldDB" id="A0A0F9JB24"/>
<dbReference type="Gene3D" id="3.20.20.100">
    <property type="entry name" value="NADP-dependent oxidoreductase domain"/>
    <property type="match status" value="1"/>
</dbReference>
<dbReference type="EMBL" id="LAZR01010426">
    <property type="protein sequence ID" value="KKM66999.1"/>
    <property type="molecule type" value="Genomic_DNA"/>
</dbReference>
<sequence>MIYRSLGNTDIKVSAIGMGCWAIGGDKWGPI</sequence>
<protein>
    <recommendedName>
        <fullName evidence="2">NADP-dependent oxidoreductase domain-containing protein</fullName>
    </recommendedName>
</protein>
<dbReference type="SUPFAM" id="SSF51430">
    <property type="entry name" value="NAD(P)-linked oxidoreductase"/>
    <property type="match status" value="1"/>
</dbReference>
<name>A0A0F9JB24_9ZZZZ</name>
<accession>A0A0F9JB24</accession>